<dbReference type="PANTHER" id="PTHR11705:SF143">
    <property type="entry name" value="SLL0236 PROTEIN"/>
    <property type="match status" value="1"/>
</dbReference>
<keyword evidence="11" id="KW-0482">Metalloprotease</keyword>
<dbReference type="GO" id="GO:0006508">
    <property type="term" value="P:proteolysis"/>
    <property type="evidence" value="ECO:0007669"/>
    <property type="project" value="UniProtKB-KW"/>
</dbReference>
<comment type="subcellular location">
    <subcellularLocation>
        <location evidence="3">Secreted</location>
    </subcellularLocation>
</comment>
<evidence type="ECO:0000259" key="14">
    <source>
        <dbReference type="PROSITE" id="PS52035"/>
    </source>
</evidence>
<dbReference type="InterPro" id="IPR000834">
    <property type="entry name" value="Peptidase_M14"/>
</dbReference>
<proteinExistence type="inferred from homology"/>
<evidence type="ECO:0000256" key="5">
    <source>
        <dbReference type="ARBA" id="ARBA00022525"/>
    </source>
</evidence>
<dbReference type="CDD" id="cd03860">
    <property type="entry name" value="M14_CP_A-B_like"/>
    <property type="match status" value="1"/>
</dbReference>
<keyword evidence="6" id="KW-0645">Protease</keyword>
<evidence type="ECO:0000256" key="12">
    <source>
        <dbReference type="ARBA" id="ARBA00023145"/>
    </source>
</evidence>
<dbReference type="SUPFAM" id="SSF53187">
    <property type="entry name" value="Zn-dependent exopeptidases"/>
    <property type="match status" value="1"/>
</dbReference>
<dbReference type="Gene3D" id="3.40.630.10">
    <property type="entry name" value="Zn peptidases"/>
    <property type="match status" value="1"/>
</dbReference>
<dbReference type="EMBL" id="KB706900">
    <property type="protein sequence ID" value="EMR65247.1"/>
    <property type="molecule type" value="Genomic_DNA"/>
</dbReference>
<evidence type="ECO:0000256" key="4">
    <source>
        <dbReference type="ARBA" id="ARBA00005988"/>
    </source>
</evidence>
<protein>
    <submittedName>
        <fullName evidence="15">Putative zinc carboxypeptidase protein</fullName>
    </submittedName>
</protein>
<organism evidence="15 16">
    <name type="scientific">Eutypa lata (strain UCR-EL1)</name>
    <name type="common">Grapevine dieback disease fungus</name>
    <name type="synonym">Eutypa armeniacae</name>
    <dbReference type="NCBI Taxonomy" id="1287681"/>
    <lineage>
        <taxon>Eukaryota</taxon>
        <taxon>Fungi</taxon>
        <taxon>Dikarya</taxon>
        <taxon>Ascomycota</taxon>
        <taxon>Pezizomycotina</taxon>
        <taxon>Sordariomycetes</taxon>
        <taxon>Xylariomycetidae</taxon>
        <taxon>Xylariales</taxon>
        <taxon>Diatrypaceae</taxon>
        <taxon>Eutypa</taxon>
    </lineage>
</organism>
<dbReference type="GO" id="GO:0005576">
    <property type="term" value="C:extracellular region"/>
    <property type="evidence" value="ECO:0007669"/>
    <property type="project" value="UniProtKB-SubCell"/>
</dbReference>
<feature type="domain" description="Peptidase M14" evidence="14">
    <location>
        <begin position="63"/>
        <end position="373"/>
    </location>
</feature>
<comment type="similarity">
    <text evidence="4 13">Belongs to the peptidase M14 family.</text>
</comment>
<dbReference type="PANTHER" id="PTHR11705">
    <property type="entry name" value="PROTEASE FAMILY M14 CARBOXYPEPTIDASE A,B"/>
    <property type="match status" value="1"/>
</dbReference>
<evidence type="ECO:0000256" key="11">
    <source>
        <dbReference type="ARBA" id="ARBA00023049"/>
    </source>
</evidence>
<dbReference type="SMART" id="SM00631">
    <property type="entry name" value="Zn_pept"/>
    <property type="match status" value="1"/>
</dbReference>
<dbReference type="FunFam" id="3.40.630.10:FF:000165">
    <property type="entry name" value="Glucan 1,4-alpha-glucosidase, putative"/>
    <property type="match status" value="1"/>
</dbReference>
<dbReference type="HOGENOM" id="CLU_019326_1_1_1"/>
<name>M7SM36_EUTLA</name>
<evidence type="ECO:0000256" key="1">
    <source>
        <dbReference type="ARBA" id="ARBA00001947"/>
    </source>
</evidence>
<evidence type="ECO:0000256" key="10">
    <source>
        <dbReference type="ARBA" id="ARBA00023026"/>
    </source>
</evidence>
<gene>
    <name evidence="15" type="ORF">UCREL1_7783</name>
</gene>
<dbReference type="GO" id="GO:0008270">
    <property type="term" value="F:zinc ion binding"/>
    <property type="evidence" value="ECO:0007669"/>
    <property type="project" value="InterPro"/>
</dbReference>
<dbReference type="OrthoDB" id="3626597at2759"/>
<keyword evidence="12" id="KW-0865">Zymogen</keyword>
<feature type="active site" description="Proton donor/acceptor" evidence="13">
    <location>
        <position position="337"/>
    </location>
</feature>
<accession>M7SM36</accession>
<keyword evidence="8" id="KW-0378">Hydrolase</keyword>
<evidence type="ECO:0000256" key="13">
    <source>
        <dbReference type="PROSITE-ProRule" id="PRU01379"/>
    </source>
</evidence>
<dbReference type="eggNOG" id="KOG2650">
    <property type="taxonomic scope" value="Eukaryota"/>
</dbReference>
<comment type="cofactor">
    <cofactor evidence="1">
        <name>Zn(2+)</name>
        <dbReference type="ChEBI" id="CHEBI:29105"/>
    </cofactor>
</comment>
<evidence type="ECO:0000256" key="7">
    <source>
        <dbReference type="ARBA" id="ARBA00022729"/>
    </source>
</evidence>
<keyword evidence="5" id="KW-0964">Secreted</keyword>
<dbReference type="PROSITE" id="PS52035">
    <property type="entry name" value="PEPTIDASE_M14"/>
    <property type="match status" value="1"/>
</dbReference>
<dbReference type="Proteomes" id="UP000012174">
    <property type="component" value="Unassembled WGS sequence"/>
</dbReference>
<dbReference type="OMA" id="MVQPKDQ"/>
<dbReference type="Pfam" id="PF00246">
    <property type="entry name" value="Peptidase_M14"/>
    <property type="match status" value="1"/>
</dbReference>
<reference evidence="16" key="1">
    <citation type="journal article" date="2013" name="Genome Announc.">
        <title>Draft genome sequence of the grapevine dieback fungus Eutypa lata UCR-EL1.</title>
        <authorList>
            <person name="Blanco-Ulate B."/>
            <person name="Rolshausen P.E."/>
            <person name="Cantu D."/>
        </authorList>
    </citation>
    <scope>NUCLEOTIDE SEQUENCE [LARGE SCALE GENOMIC DNA]</scope>
    <source>
        <strain evidence="16">UCR-EL1</strain>
    </source>
</reference>
<keyword evidence="10" id="KW-0843">Virulence</keyword>
<comment type="function">
    <text evidence="2">Extracellular metalloprotease that contributes to pathogenicity.</text>
</comment>
<evidence type="ECO:0000256" key="9">
    <source>
        <dbReference type="ARBA" id="ARBA00022833"/>
    </source>
</evidence>
<keyword evidence="15" id="KW-0121">Carboxypeptidase</keyword>
<sequence>MHGSIEVAIPPSEIQSFESLTLDAELINEDLGRDIAAEASSISSYSPPLQKKEALPDLSWFDTYHPYDDHIQYWTDLQAAFPENSQLFDVGPSYEGRQIFGLQLWGDSVGNVSKPIIYWHATVHAREWISTAVIEYLTYQLIAGYQSGDEEVRSLLDYYDFYVIPFHNPDGFVYTQTTDRLWRKNRQPRSGSDCIGTDGNRNWAYKWDHPINGSVSDDPCAQTYHGEAPGDTPENIALSAFSAGLAAQPGGIRSFIDWHSYGQLILLPWGWSCEPEDLPTNLEAQREVGANYAAAINATTGAIYEVGPACEILYYGTGSARDYHQGALGAPFSWTVELRPTGSEGGGFVLPPEFIWPTVREQWEGIKNVLNAVK</sequence>
<evidence type="ECO:0000313" key="16">
    <source>
        <dbReference type="Proteomes" id="UP000012174"/>
    </source>
</evidence>
<keyword evidence="16" id="KW-1185">Reference proteome</keyword>
<evidence type="ECO:0000313" key="15">
    <source>
        <dbReference type="EMBL" id="EMR65247.1"/>
    </source>
</evidence>
<keyword evidence="7" id="KW-0732">Signal</keyword>
<dbReference type="AlphaFoldDB" id="M7SM36"/>
<evidence type="ECO:0000256" key="3">
    <source>
        <dbReference type="ARBA" id="ARBA00004613"/>
    </source>
</evidence>
<dbReference type="PRINTS" id="PR00765">
    <property type="entry name" value="CRBOXYPTASEA"/>
</dbReference>
<keyword evidence="9" id="KW-0862">Zinc</keyword>
<evidence type="ECO:0000256" key="8">
    <source>
        <dbReference type="ARBA" id="ARBA00022801"/>
    </source>
</evidence>
<evidence type="ECO:0000256" key="2">
    <source>
        <dbReference type="ARBA" id="ARBA00003091"/>
    </source>
</evidence>
<dbReference type="GO" id="GO:0004181">
    <property type="term" value="F:metallocarboxypeptidase activity"/>
    <property type="evidence" value="ECO:0007669"/>
    <property type="project" value="InterPro"/>
</dbReference>
<dbReference type="KEGG" id="ela:UCREL1_7783"/>
<evidence type="ECO:0000256" key="6">
    <source>
        <dbReference type="ARBA" id="ARBA00022670"/>
    </source>
</evidence>